<dbReference type="SUPFAM" id="SSF82199">
    <property type="entry name" value="SET domain"/>
    <property type="match status" value="1"/>
</dbReference>
<dbReference type="Pfam" id="PF05033">
    <property type="entry name" value="Pre-SET"/>
    <property type="match status" value="1"/>
</dbReference>
<dbReference type="Pfam" id="PF00856">
    <property type="entry name" value="SET"/>
    <property type="match status" value="1"/>
</dbReference>
<dbReference type="GO" id="GO:0005694">
    <property type="term" value="C:chromosome"/>
    <property type="evidence" value="ECO:0007669"/>
    <property type="project" value="UniProtKB-SubCell"/>
</dbReference>
<evidence type="ECO:0000256" key="6">
    <source>
        <dbReference type="ARBA" id="ARBA00022723"/>
    </source>
</evidence>
<dbReference type="SMART" id="SM00508">
    <property type="entry name" value="PostSET"/>
    <property type="match status" value="1"/>
</dbReference>
<comment type="caution">
    <text evidence="10">The sequence shown here is derived from an EMBL/GenBank/DDBJ whole genome shotgun (WGS) entry which is preliminary data.</text>
</comment>
<evidence type="ECO:0000313" key="11">
    <source>
        <dbReference type="Proteomes" id="UP001222325"/>
    </source>
</evidence>
<dbReference type="EMBL" id="JARJCN010000054">
    <property type="protein sequence ID" value="KAJ7080633.1"/>
    <property type="molecule type" value="Genomic_DNA"/>
</dbReference>
<evidence type="ECO:0000313" key="10">
    <source>
        <dbReference type="EMBL" id="KAJ7080633.1"/>
    </source>
</evidence>
<dbReference type="InterPro" id="IPR046341">
    <property type="entry name" value="SET_dom_sf"/>
</dbReference>
<keyword evidence="6" id="KW-0479">Metal-binding</keyword>
<evidence type="ECO:0000259" key="8">
    <source>
        <dbReference type="PROSITE" id="PS50280"/>
    </source>
</evidence>
<dbReference type="GO" id="GO:0042054">
    <property type="term" value="F:histone methyltransferase activity"/>
    <property type="evidence" value="ECO:0007669"/>
    <property type="project" value="InterPro"/>
</dbReference>
<dbReference type="SMART" id="SM00317">
    <property type="entry name" value="SET"/>
    <property type="match status" value="1"/>
</dbReference>
<keyword evidence="7" id="KW-0862">Zinc</keyword>
<dbReference type="SMART" id="SM00468">
    <property type="entry name" value="PreSET"/>
    <property type="match status" value="1"/>
</dbReference>
<gene>
    <name evidence="10" type="ORF">B0H15DRAFT_483449</name>
</gene>
<dbReference type="PROSITE" id="PS50280">
    <property type="entry name" value="SET"/>
    <property type="match status" value="1"/>
</dbReference>
<dbReference type="GO" id="GO:0005634">
    <property type="term" value="C:nucleus"/>
    <property type="evidence" value="ECO:0007669"/>
    <property type="project" value="InterPro"/>
</dbReference>
<dbReference type="Proteomes" id="UP001222325">
    <property type="component" value="Unassembled WGS sequence"/>
</dbReference>
<keyword evidence="4" id="KW-0808">Transferase</keyword>
<keyword evidence="2" id="KW-0158">Chromosome</keyword>
<dbReference type="InterPro" id="IPR003616">
    <property type="entry name" value="Post-SET_dom"/>
</dbReference>
<protein>
    <submittedName>
        <fullName evidence="10">SET domain-containing protein</fullName>
    </submittedName>
</protein>
<keyword evidence="5" id="KW-0949">S-adenosyl-L-methionine</keyword>
<dbReference type="PANTHER" id="PTHR46223">
    <property type="entry name" value="HISTONE-LYSINE N-METHYLTRANSFERASE SUV39H"/>
    <property type="match status" value="1"/>
</dbReference>
<organism evidence="10 11">
    <name type="scientific">Mycena belliarum</name>
    <dbReference type="NCBI Taxonomy" id="1033014"/>
    <lineage>
        <taxon>Eukaryota</taxon>
        <taxon>Fungi</taxon>
        <taxon>Dikarya</taxon>
        <taxon>Basidiomycota</taxon>
        <taxon>Agaricomycotina</taxon>
        <taxon>Agaricomycetes</taxon>
        <taxon>Agaricomycetidae</taxon>
        <taxon>Agaricales</taxon>
        <taxon>Marasmiineae</taxon>
        <taxon>Mycenaceae</taxon>
        <taxon>Mycena</taxon>
    </lineage>
</organism>
<dbReference type="PROSITE" id="PS50868">
    <property type="entry name" value="POST_SET"/>
    <property type="match status" value="1"/>
</dbReference>
<evidence type="ECO:0000259" key="9">
    <source>
        <dbReference type="PROSITE" id="PS50868"/>
    </source>
</evidence>
<feature type="domain" description="Post-SET" evidence="9">
    <location>
        <begin position="339"/>
        <end position="355"/>
    </location>
</feature>
<dbReference type="InterPro" id="IPR050973">
    <property type="entry name" value="H3K9_Histone-Lys_N-MTase"/>
</dbReference>
<dbReference type="InterPro" id="IPR001214">
    <property type="entry name" value="SET_dom"/>
</dbReference>
<dbReference type="AlphaFoldDB" id="A0AAD6TUY1"/>
<keyword evidence="11" id="KW-1185">Reference proteome</keyword>
<evidence type="ECO:0000256" key="1">
    <source>
        <dbReference type="ARBA" id="ARBA00004286"/>
    </source>
</evidence>
<sequence>MIYTDGILYDPAFSDVVKEKCNAVERLSMKEIMKIWKGDQQQRRPKGVHANALRVRVRTRRDEIEEQWNNAASEAGAARIEFVNEIDDEEVPPNIGGLFLYLESSYRFEAGVNPKISPLTGCHCGGVSRCSQRTCHRKSSRNSVRYRPEYDRDLFDLGVDSPVIECNTLCSCSPDCANRVAQRPRTIPIQIFKTEERGWGARATVAIAKGTMVGIYTGLVIRREESEALPGFRIAYCFDLNALESRLEEAPENSYTVDAFSCGNWTRFINHCCEPNLRIIPVFYDTVPQDNLPYLAFMATRNICAYTELTFDYNPADQQAWEHKKFKEKGRAKKKRGKTQTQCRCGAENCRGWLSIPKA</sequence>
<evidence type="ECO:0000256" key="7">
    <source>
        <dbReference type="ARBA" id="ARBA00022833"/>
    </source>
</evidence>
<evidence type="ECO:0000256" key="3">
    <source>
        <dbReference type="ARBA" id="ARBA00022603"/>
    </source>
</evidence>
<dbReference type="GO" id="GO:0008270">
    <property type="term" value="F:zinc ion binding"/>
    <property type="evidence" value="ECO:0007669"/>
    <property type="project" value="InterPro"/>
</dbReference>
<accession>A0AAD6TUY1</accession>
<feature type="domain" description="SET" evidence="8">
    <location>
        <begin position="187"/>
        <end position="314"/>
    </location>
</feature>
<reference evidence="10" key="1">
    <citation type="submission" date="2023-03" db="EMBL/GenBank/DDBJ databases">
        <title>Massive genome expansion in bonnet fungi (Mycena s.s.) driven by repeated elements and novel gene families across ecological guilds.</title>
        <authorList>
            <consortium name="Lawrence Berkeley National Laboratory"/>
            <person name="Harder C.B."/>
            <person name="Miyauchi S."/>
            <person name="Viragh M."/>
            <person name="Kuo A."/>
            <person name="Thoen E."/>
            <person name="Andreopoulos B."/>
            <person name="Lu D."/>
            <person name="Skrede I."/>
            <person name="Drula E."/>
            <person name="Henrissat B."/>
            <person name="Morin E."/>
            <person name="Kohler A."/>
            <person name="Barry K."/>
            <person name="LaButti K."/>
            <person name="Morin E."/>
            <person name="Salamov A."/>
            <person name="Lipzen A."/>
            <person name="Mereny Z."/>
            <person name="Hegedus B."/>
            <person name="Baldrian P."/>
            <person name="Stursova M."/>
            <person name="Weitz H."/>
            <person name="Taylor A."/>
            <person name="Grigoriev I.V."/>
            <person name="Nagy L.G."/>
            <person name="Martin F."/>
            <person name="Kauserud H."/>
        </authorList>
    </citation>
    <scope>NUCLEOTIDE SEQUENCE</scope>
    <source>
        <strain evidence="10">CBHHK173m</strain>
    </source>
</reference>
<keyword evidence="3" id="KW-0489">Methyltransferase</keyword>
<evidence type="ECO:0000256" key="2">
    <source>
        <dbReference type="ARBA" id="ARBA00022454"/>
    </source>
</evidence>
<dbReference type="InterPro" id="IPR007728">
    <property type="entry name" value="Pre-SET_dom"/>
</dbReference>
<dbReference type="GO" id="GO:0032259">
    <property type="term" value="P:methylation"/>
    <property type="evidence" value="ECO:0007669"/>
    <property type="project" value="UniProtKB-KW"/>
</dbReference>
<dbReference type="Gene3D" id="2.170.270.10">
    <property type="entry name" value="SET domain"/>
    <property type="match status" value="1"/>
</dbReference>
<evidence type="ECO:0000256" key="4">
    <source>
        <dbReference type="ARBA" id="ARBA00022679"/>
    </source>
</evidence>
<name>A0AAD6TUY1_9AGAR</name>
<comment type="subcellular location">
    <subcellularLocation>
        <location evidence="1">Chromosome</location>
    </subcellularLocation>
</comment>
<proteinExistence type="predicted"/>
<evidence type="ECO:0000256" key="5">
    <source>
        <dbReference type="ARBA" id="ARBA00022691"/>
    </source>
</evidence>
<dbReference type="PANTHER" id="PTHR46223:SF3">
    <property type="entry name" value="HISTONE-LYSINE N-METHYLTRANSFERASE SET-23"/>
    <property type="match status" value="1"/>
</dbReference>